<organism evidence="1 2">
    <name type="scientific">Diversispora eburnea</name>
    <dbReference type="NCBI Taxonomy" id="1213867"/>
    <lineage>
        <taxon>Eukaryota</taxon>
        <taxon>Fungi</taxon>
        <taxon>Fungi incertae sedis</taxon>
        <taxon>Mucoromycota</taxon>
        <taxon>Glomeromycotina</taxon>
        <taxon>Glomeromycetes</taxon>
        <taxon>Diversisporales</taxon>
        <taxon>Diversisporaceae</taxon>
        <taxon>Diversispora</taxon>
    </lineage>
</organism>
<dbReference type="AlphaFoldDB" id="A0A9N9CYI9"/>
<proteinExistence type="predicted"/>
<dbReference type="EMBL" id="CAJVPK010002679">
    <property type="protein sequence ID" value="CAG8616618.1"/>
    <property type="molecule type" value="Genomic_DNA"/>
</dbReference>
<dbReference type="Proteomes" id="UP000789706">
    <property type="component" value="Unassembled WGS sequence"/>
</dbReference>
<sequence>MLHWRLCNYFQNIKHIVNGDHGSVNSALLKKWNKRELVFNQTELGISFGGIVYEIVTAQRPFVDQAHDTSW</sequence>
<protein>
    <submittedName>
        <fullName evidence="1">11817_t:CDS:1</fullName>
    </submittedName>
</protein>
<gene>
    <name evidence="1" type="ORF">DEBURN_LOCUS10194</name>
</gene>
<reference evidence="1" key="1">
    <citation type="submission" date="2021-06" db="EMBL/GenBank/DDBJ databases">
        <authorList>
            <person name="Kallberg Y."/>
            <person name="Tangrot J."/>
            <person name="Rosling A."/>
        </authorList>
    </citation>
    <scope>NUCLEOTIDE SEQUENCE</scope>
    <source>
        <strain evidence="1">AZ414A</strain>
    </source>
</reference>
<accession>A0A9N9CYI9</accession>
<dbReference type="OrthoDB" id="10604386at2759"/>
<comment type="caution">
    <text evidence="1">The sequence shown here is derived from an EMBL/GenBank/DDBJ whole genome shotgun (WGS) entry which is preliminary data.</text>
</comment>
<evidence type="ECO:0000313" key="1">
    <source>
        <dbReference type="EMBL" id="CAG8616618.1"/>
    </source>
</evidence>
<name>A0A9N9CYI9_9GLOM</name>
<evidence type="ECO:0000313" key="2">
    <source>
        <dbReference type="Proteomes" id="UP000789706"/>
    </source>
</evidence>
<keyword evidence="2" id="KW-1185">Reference proteome</keyword>